<proteinExistence type="predicted"/>
<reference evidence="1 2" key="1">
    <citation type="submission" date="2021-06" db="EMBL/GenBank/DDBJ databases">
        <title>Sphingomonas sp. XMGL2, whole genome shotgun sequencing project.</title>
        <authorList>
            <person name="Zhao G."/>
            <person name="Shen L."/>
        </authorList>
    </citation>
    <scope>NUCLEOTIDE SEQUENCE [LARGE SCALE GENOMIC DNA]</scope>
    <source>
        <strain evidence="1 2">XMGL2</strain>
    </source>
</reference>
<gene>
    <name evidence="1" type="ORF">KOF26_16285</name>
</gene>
<keyword evidence="2" id="KW-1185">Reference proteome</keyword>
<dbReference type="Proteomes" id="UP000776276">
    <property type="component" value="Unassembled WGS sequence"/>
</dbReference>
<evidence type="ECO:0000313" key="1">
    <source>
        <dbReference type="EMBL" id="MBU3079416.1"/>
    </source>
</evidence>
<dbReference type="PANTHER" id="PTHR11228">
    <property type="entry name" value="RADICAL SAM DOMAIN PROTEIN"/>
    <property type="match status" value="1"/>
</dbReference>
<dbReference type="PANTHER" id="PTHR11228:SF7">
    <property type="entry name" value="PQQA PEPTIDE CYCLASE"/>
    <property type="match status" value="1"/>
</dbReference>
<name>A0ABS6BPS7_9SPHN</name>
<dbReference type="SFLD" id="SFLDS00029">
    <property type="entry name" value="Radical_SAM"/>
    <property type="match status" value="1"/>
</dbReference>
<protein>
    <recommendedName>
        <fullName evidence="3">Radical SAM protein</fullName>
    </recommendedName>
</protein>
<accession>A0ABS6BPS7</accession>
<dbReference type="CDD" id="cd21109">
    <property type="entry name" value="SPASM"/>
    <property type="match status" value="1"/>
</dbReference>
<evidence type="ECO:0000313" key="2">
    <source>
        <dbReference type="Proteomes" id="UP000776276"/>
    </source>
</evidence>
<dbReference type="InterPro" id="IPR007197">
    <property type="entry name" value="rSAM"/>
</dbReference>
<organism evidence="1 2">
    <name type="scientific">Sphingomonas quercus</name>
    <dbReference type="NCBI Taxonomy" id="2842451"/>
    <lineage>
        <taxon>Bacteria</taxon>
        <taxon>Pseudomonadati</taxon>
        <taxon>Pseudomonadota</taxon>
        <taxon>Alphaproteobacteria</taxon>
        <taxon>Sphingomonadales</taxon>
        <taxon>Sphingomonadaceae</taxon>
        <taxon>Sphingomonas</taxon>
    </lineage>
</organism>
<evidence type="ECO:0008006" key="3">
    <source>
        <dbReference type="Google" id="ProtNLM"/>
    </source>
</evidence>
<dbReference type="CDD" id="cd01335">
    <property type="entry name" value="Radical_SAM"/>
    <property type="match status" value="1"/>
</dbReference>
<comment type="caution">
    <text evidence="1">The sequence shown here is derived from an EMBL/GenBank/DDBJ whole genome shotgun (WGS) entry which is preliminary data.</text>
</comment>
<dbReference type="InterPro" id="IPR050377">
    <property type="entry name" value="Radical_SAM_PqqE_MftC-like"/>
</dbReference>
<sequence>MTMLRARVSDHLLRAARYQRHRDRFGWRPLFQLAALADPANGEAARELRRSVPVPRADGLPAALRFMAIGTTGTCNASCIHCPTGKAETAHVPRGEMPMELFRKLIDGIAEAGLTVTDQISFGLFGDGLVDRQVIERARYLKERLPEVQLSVNTNGAAYAPRHAELAGLVDVVGLHCESLVEETYNLLMQPLRLARVKPKLEAILRDFPGKVHVSVPVSRRNLGELEAIRAWFMERGAQCVVFDPLSNRCAEDQTLFDSLALAPAPVRCGPDITNDLIVDCDGLVLACCQDFRRLEPVGNLLHESVADTLRSASRAALNAVLAEGRHCEKTTCGGCRGDMRTPDFPFDQLAAA</sequence>
<dbReference type="EMBL" id="JAHKRT010000010">
    <property type="protein sequence ID" value="MBU3079416.1"/>
    <property type="molecule type" value="Genomic_DNA"/>
</dbReference>
<dbReference type="RefSeq" id="WP_216327596.1">
    <property type="nucleotide sequence ID" value="NZ_JAHKRT010000010.1"/>
</dbReference>